<dbReference type="Pfam" id="PF00768">
    <property type="entry name" value="Peptidase_S11"/>
    <property type="match status" value="1"/>
</dbReference>
<keyword evidence="6" id="KW-0961">Cell wall biogenesis/degradation</keyword>
<feature type="region of interest" description="Disordered" evidence="10">
    <location>
        <begin position="363"/>
        <end position="398"/>
    </location>
</feature>
<evidence type="ECO:0000256" key="10">
    <source>
        <dbReference type="SAM" id="MobiDB-lite"/>
    </source>
</evidence>
<dbReference type="InParanoid" id="A0LRV7"/>
<feature type="active site" description="Acyl-ester intermediate" evidence="7">
    <location>
        <position position="143"/>
    </location>
</feature>
<evidence type="ECO:0000256" key="11">
    <source>
        <dbReference type="SAM" id="Phobius"/>
    </source>
</evidence>
<keyword evidence="13" id="KW-0121">Carboxypeptidase</keyword>
<feature type="transmembrane region" description="Helical" evidence="11">
    <location>
        <begin position="403"/>
        <end position="425"/>
    </location>
</feature>
<evidence type="ECO:0000256" key="9">
    <source>
        <dbReference type="RuleBase" id="RU004016"/>
    </source>
</evidence>
<dbReference type="FunCoup" id="A0LRV7">
    <property type="interactions" value="22"/>
</dbReference>
<dbReference type="Gene3D" id="3.40.710.10">
    <property type="entry name" value="DD-peptidase/beta-lactamase superfamily"/>
    <property type="match status" value="1"/>
</dbReference>
<dbReference type="STRING" id="351607.Acel_0393"/>
<keyword evidence="3 13" id="KW-0378">Hydrolase</keyword>
<dbReference type="PANTHER" id="PTHR21581">
    <property type="entry name" value="D-ALANYL-D-ALANINE CARBOXYPEPTIDASE"/>
    <property type="match status" value="1"/>
</dbReference>
<evidence type="ECO:0000256" key="3">
    <source>
        <dbReference type="ARBA" id="ARBA00022801"/>
    </source>
</evidence>
<dbReference type="AlphaFoldDB" id="A0LRV7"/>
<keyword evidence="2" id="KW-0732">Signal</keyword>
<feature type="active site" evidence="7">
    <location>
        <position position="198"/>
    </location>
</feature>
<evidence type="ECO:0000256" key="8">
    <source>
        <dbReference type="PIRSR" id="PIRSR618044-2"/>
    </source>
</evidence>
<keyword evidence="11" id="KW-0472">Membrane</keyword>
<name>A0LRV7_ACIC1</name>
<dbReference type="GO" id="GO:0071555">
    <property type="term" value="P:cell wall organization"/>
    <property type="evidence" value="ECO:0007669"/>
    <property type="project" value="UniProtKB-KW"/>
</dbReference>
<evidence type="ECO:0000313" key="14">
    <source>
        <dbReference type="Proteomes" id="UP000008221"/>
    </source>
</evidence>
<protein>
    <submittedName>
        <fullName evidence="13">Serine-type D-Ala-D-Ala carboxypeptidase</fullName>
        <ecNumber evidence="13">3.4.16.4</ecNumber>
    </submittedName>
</protein>
<dbReference type="InterPro" id="IPR001967">
    <property type="entry name" value="Peptidase_S11_N"/>
</dbReference>
<keyword evidence="11" id="KW-1133">Transmembrane helix</keyword>
<keyword evidence="13" id="KW-0645">Protease</keyword>
<dbReference type="InterPro" id="IPR018044">
    <property type="entry name" value="Peptidase_S11"/>
</dbReference>
<evidence type="ECO:0000256" key="5">
    <source>
        <dbReference type="ARBA" id="ARBA00022984"/>
    </source>
</evidence>
<dbReference type="EMBL" id="CP000481">
    <property type="protein sequence ID" value="ABK52167.1"/>
    <property type="molecule type" value="Genomic_DNA"/>
</dbReference>
<feature type="compositionally biased region" description="Low complexity" evidence="10">
    <location>
        <begin position="368"/>
        <end position="380"/>
    </location>
</feature>
<evidence type="ECO:0000256" key="4">
    <source>
        <dbReference type="ARBA" id="ARBA00022960"/>
    </source>
</evidence>
<feature type="domain" description="Peptidase S11 D-alanyl-D-alanine carboxypeptidase A N-terminal" evidence="12">
    <location>
        <begin position="113"/>
        <end position="332"/>
    </location>
</feature>
<accession>A0LRV7</accession>
<keyword evidence="4" id="KW-0133">Cell shape</keyword>
<dbReference type="PRINTS" id="PR00725">
    <property type="entry name" value="DADACBPTASE1"/>
</dbReference>
<dbReference type="InterPro" id="IPR012338">
    <property type="entry name" value="Beta-lactam/transpept-like"/>
</dbReference>
<organism evidence="13 14">
    <name type="scientific">Acidothermus cellulolyticus (strain ATCC 43068 / DSM 8971 / 11B)</name>
    <dbReference type="NCBI Taxonomy" id="351607"/>
    <lineage>
        <taxon>Bacteria</taxon>
        <taxon>Bacillati</taxon>
        <taxon>Actinomycetota</taxon>
        <taxon>Actinomycetes</taxon>
        <taxon>Acidothermales</taxon>
        <taxon>Acidothermaceae</taxon>
        <taxon>Acidothermus</taxon>
    </lineage>
</organism>
<keyword evidence="11" id="KW-0812">Transmembrane</keyword>
<feature type="active site" description="Proton acceptor" evidence="7">
    <location>
        <position position="146"/>
    </location>
</feature>
<evidence type="ECO:0000256" key="7">
    <source>
        <dbReference type="PIRSR" id="PIRSR618044-1"/>
    </source>
</evidence>
<evidence type="ECO:0000256" key="6">
    <source>
        <dbReference type="ARBA" id="ARBA00023316"/>
    </source>
</evidence>
<evidence type="ECO:0000256" key="1">
    <source>
        <dbReference type="ARBA" id="ARBA00007164"/>
    </source>
</evidence>
<dbReference type="GO" id="GO:0008360">
    <property type="term" value="P:regulation of cell shape"/>
    <property type="evidence" value="ECO:0007669"/>
    <property type="project" value="UniProtKB-KW"/>
</dbReference>
<dbReference type="GO" id="GO:0009002">
    <property type="term" value="F:serine-type D-Ala-D-Ala carboxypeptidase activity"/>
    <property type="evidence" value="ECO:0007669"/>
    <property type="project" value="UniProtKB-EC"/>
</dbReference>
<gene>
    <name evidence="13" type="ordered locus">Acel_0393</name>
</gene>
<dbReference type="PANTHER" id="PTHR21581:SF33">
    <property type="entry name" value="D-ALANYL-D-ALANINE CARBOXYPEPTIDASE DACB"/>
    <property type="match status" value="1"/>
</dbReference>
<reference evidence="13 14" key="1">
    <citation type="journal article" date="2009" name="Genome Res.">
        <title>Complete genome of the cellulolytic thermophile Acidothermus cellulolyticus 11B provides insights into its ecophysiological and evolutionary adaptations.</title>
        <authorList>
            <person name="Barabote R.D."/>
            <person name="Xie G."/>
            <person name="Leu D.H."/>
            <person name="Normand P."/>
            <person name="Necsulea A."/>
            <person name="Daubin V."/>
            <person name="Medigue C."/>
            <person name="Adney W.S."/>
            <person name="Xu X.C."/>
            <person name="Lapidus A."/>
            <person name="Parales R.E."/>
            <person name="Detter C."/>
            <person name="Pujic P."/>
            <person name="Bruce D."/>
            <person name="Lavire C."/>
            <person name="Challacombe J.F."/>
            <person name="Brettin T.S."/>
            <person name="Berry A.M."/>
        </authorList>
    </citation>
    <scope>NUCLEOTIDE SEQUENCE [LARGE SCALE GENOMIC DNA]</scope>
    <source>
        <strain evidence="14">ATCC 43068 / DSM 8971 / 11B</strain>
    </source>
</reference>
<feature type="binding site" evidence="8">
    <location>
        <position position="303"/>
    </location>
    <ligand>
        <name>substrate</name>
    </ligand>
</feature>
<keyword evidence="5" id="KW-0573">Peptidoglycan synthesis</keyword>
<proteinExistence type="inferred from homology"/>
<dbReference type="HOGENOM" id="CLU_027070_3_1_11"/>
<dbReference type="KEGG" id="ace:Acel_0393"/>
<evidence type="ECO:0000259" key="12">
    <source>
        <dbReference type="Pfam" id="PF00768"/>
    </source>
</evidence>
<dbReference type="GO" id="GO:0009252">
    <property type="term" value="P:peptidoglycan biosynthetic process"/>
    <property type="evidence" value="ECO:0007669"/>
    <property type="project" value="UniProtKB-KW"/>
</dbReference>
<dbReference type="GO" id="GO:0006508">
    <property type="term" value="P:proteolysis"/>
    <property type="evidence" value="ECO:0007669"/>
    <property type="project" value="InterPro"/>
</dbReference>
<dbReference type="EC" id="3.4.16.4" evidence="13"/>
<comment type="similarity">
    <text evidence="1 9">Belongs to the peptidase S11 family.</text>
</comment>
<dbReference type="SUPFAM" id="SSF56601">
    <property type="entry name" value="beta-lactamase/transpeptidase-like"/>
    <property type="match status" value="1"/>
</dbReference>
<feature type="transmembrane region" description="Helical" evidence="11">
    <location>
        <begin position="55"/>
        <end position="76"/>
    </location>
</feature>
<evidence type="ECO:0000313" key="13">
    <source>
        <dbReference type="EMBL" id="ABK52167.1"/>
    </source>
</evidence>
<dbReference type="eggNOG" id="COG1686">
    <property type="taxonomic scope" value="Bacteria"/>
</dbReference>
<dbReference type="Proteomes" id="UP000008221">
    <property type="component" value="Chromosome"/>
</dbReference>
<evidence type="ECO:0000256" key="2">
    <source>
        <dbReference type="ARBA" id="ARBA00022729"/>
    </source>
</evidence>
<sequence>MRGRSARWDARAGCGVGWDARAHRRFADTCSSPRGGPSCVRYPKPHMPAIPWRRAGGYAVLVIAVLAQAALVVGAGTVRRARADTAGTPLGGPLLGVHGVVTSTGENLPPLPPTTATSFIVADADTGEVLAAKDAHRQLAPASTLKVLTAITLIPRLDPAAGVVVQPDAVRVDGTKVGVVAGQTYSVRDLLTAMLMMSANDAAVALADANGGLEQTLAEMNAEAAWLNARDTVAKTPDGLDAPNQASSAYDLALMFRAGLAIPAFRTYLSITRMQFPAPKGASYQIQTHDRLLLTYPGMIGGKNGYTVAAQASYVGAARRNGHTIIVAVMRDQPNFWDEVKGLFDWGFAVDGTATPIGTLVPPGPLKSPSAEAPAPSLPAGTSHVAAAARPSMSSRHRGASDLATGLAVAVGGSIFIGATARAAAIRRRQLRRGRTRTRGRVVTDSRYLEGLSRLARVDDTSGRR</sequence>
<keyword evidence="14" id="KW-1185">Reference proteome</keyword>